<accession>A0A1G6VKN2</accession>
<dbReference type="PANTHER" id="PTHR43377:SF8">
    <property type="entry name" value="BLR3664 PROTEIN"/>
    <property type="match status" value="1"/>
</dbReference>
<sequence>MAGRAGHSVSRVRIAVVGAGLIGRRHIDLVRRHPGCELVSVVDSDPAARERSGVPGYAELPDMLTSARPDAVVVASPNRCHAEHVLCCVEAGIPVLVEKPLADTVAAGAAMVATAEAEGVPLLVGHHRRHSPILAAAQDIVCRGELGRLVAVQGCALFYKPDDYFESGSWRSEPGGGPILINLIHDIDSLRALCGDVVSVQAITSSAVRRFAVEDTAALTLRFDSGVLGTFLLSDTAASSRSWEQTSREDAGYPSYAGEDCYLLAGTHGSLAIPTMRLQVFRGKRSWREPFRTTVVPAPEHDPLARQLDHFCAVVGGEARPLVDGREGLRTLRAARAVVEAARTGGLVTVG</sequence>
<dbReference type="InterPro" id="IPR000683">
    <property type="entry name" value="Gfo/Idh/MocA-like_OxRdtase_N"/>
</dbReference>
<dbReference type="GO" id="GO:0000166">
    <property type="term" value="F:nucleotide binding"/>
    <property type="evidence" value="ECO:0007669"/>
    <property type="project" value="InterPro"/>
</dbReference>
<organism evidence="3 4">
    <name type="scientific">Prauserella marina</name>
    <dbReference type="NCBI Taxonomy" id="530584"/>
    <lineage>
        <taxon>Bacteria</taxon>
        <taxon>Bacillati</taxon>
        <taxon>Actinomycetota</taxon>
        <taxon>Actinomycetes</taxon>
        <taxon>Pseudonocardiales</taxon>
        <taxon>Pseudonocardiaceae</taxon>
        <taxon>Prauserella</taxon>
    </lineage>
</organism>
<evidence type="ECO:0000313" key="4">
    <source>
        <dbReference type="Proteomes" id="UP000199494"/>
    </source>
</evidence>
<proteinExistence type="predicted"/>
<reference evidence="3 4" key="1">
    <citation type="submission" date="2016-10" db="EMBL/GenBank/DDBJ databases">
        <authorList>
            <person name="de Groot N.N."/>
        </authorList>
    </citation>
    <scope>NUCLEOTIDE SEQUENCE [LARGE SCALE GENOMIC DNA]</scope>
    <source>
        <strain evidence="3 4">CGMCC 4.5506</strain>
    </source>
</reference>
<dbReference type="InterPro" id="IPR051450">
    <property type="entry name" value="Gfo/Idh/MocA_Oxidoreductases"/>
</dbReference>
<dbReference type="SUPFAM" id="SSF51735">
    <property type="entry name" value="NAD(P)-binding Rossmann-fold domains"/>
    <property type="match status" value="1"/>
</dbReference>
<dbReference type="STRING" id="530584.SAMN05421630_109299"/>
<dbReference type="AlphaFoldDB" id="A0A1G6VKN2"/>
<dbReference type="SUPFAM" id="SSF55347">
    <property type="entry name" value="Glyceraldehyde-3-phosphate dehydrogenase-like, C-terminal domain"/>
    <property type="match status" value="1"/>
</dbReference>
<evidence type="ECO:0000259" key="2">
    <source>
        <dbReference type="Pfam" id="PF22725"/>
    </source>
</evidence>
<feature type="domain" description="GFO/IDH/MocA-like oxidoreductase" evidence="2">
    <location>
        <begin position="136"/>
        <end position="271"/>
    </location>
</feature>
<dbReference type="EMBL" id="FMZE01000009">
    <property type="protein sequence ID" value="SDD53953.1"/>
    <property type="molecule type" value="Genomic_DNA"/>
</dbReference>
<protein>
    <submittedName>
        <fullName evidence="3">Predicted dehydrogenase</fullName>
    </submittedName>
</protein>
<dbReference type="InterPro" id="IPR036291">
    <property type="entry name" value="NAD(P)-bd_dom_sf"/>
</dbReference>
<dbReference type="PANTHER" id="PTHR43377">
    <property type="entry name" value="BILIVERDIN REDUCTASE A"/>
    <property type="match status" value="1"/>
</dbReference>
<feature type="domain" description="Gfo/Idh/MocA-like oxidoreductase N-terminal" evidence="1">
    <location>
        <begin position="12"/>
        <end position="126"/>
    </location>
</feature>
<name>A0A1G6VKN2_9PSEU</name>
<dbReference type="InterPro" id="IPR055170">
    <property type="entry name" value="GFO_IDH_MocA-like_dom"/>
</dbReference>
<dbReference type="Pfam" id="PF22725">
    <property type="entry name" value="GFO_IDH_MocA_C3"/>
    <property type="match status" value="1"/>
</dbReference>
<dbReference type="Proteomes" id="UP000199494">
    <property type="component" value="Unassembled WGS sequence"/>
</dbReference>
<dbReference type="Gene3D" id="3.30.360.10">
    <property type="entry name" value="Dihydrodipicolinate Reductase, domain 2"/>
    <property type="match status" value="1"/>
</dbReference>
<dbReference type="Gene3D" id="3.40.50.720">
    <property type="entry name" value="NAD(P)-binding Rossmann-like Domain"/>
    <property type="match status" value="1"/>
</dbReference>
<gene>
    <name evidence="3" type="ORF">SAMN05421630_109299</name>
</gene>
<evidence type="ECO:0000259" key="1">
    <source>
        <dbReference type="Pfam" id="PF01408"/>
    </source>
</evidence>
<dbReference type="Pfam" id="PF01408">
    <property type="entry name" value="GFO_IDH_MocA"/>
    <property type="match status" value="1"/>
</dbReference>
<keyword evidence="4" id="KW-1185">Reference proteome</keyword>
<evidence type="ECO:0000313" key="3">
    <source>
        <dbReference type="EMBL" id="SDD53953.1"/>
    </source>
</evidence>